<evidence type="ECO:0000313" key="3">
    <source>
        <dbReference type="Proteomes" id="UP000257109"/>
    </source>
</evidence>
<dbReference type="InterPro" id="IPR036397">
    <property type="entry name" value="RNaseH_sf"/>
</dbReference>
<feature type="domain" description="RNase H type-1" evidence="1">
    <location>
        <begin position="2"/>
        <end position="28"/>
    </location>
</feature>
<proteinExistence type="predicted"/>
<evidence type="ECO:0000313" key="2">
    <source>
        <dbReference type="EMBL" id="RDX67372.1"/>
    </source>
</evidence>
<name>A0A371EMT5_MUCPR</name>
<dbReference type="Gene3D" id="3.30.420.10">
    <property type="entry name" value="Ribonuclease H-like superfamily/Ribonuclease H"/>
    <property type="match status" value="1"/>
</dbReference>
<dbReference type="AlphaFoldDB" id="A0A371EMT5"/>
<dbReference type="OrthoDB" id="1431478at2759"/>
<keyword evidence="3" id="KW-1185">Reference proteome</keyword>
<dbReference type="GO" id="GO:0003676">
    <property type="term" value="F:nucleic acid binding"/>
    <property type="evidence" value="ECO:0007669"/>
    <property type="project" value="InterPro"/>
</dbReference>
<evidence type="ECO:0000259" key="1">
    <source>
        <dbReference type="Pfam" id="PF13456"/>
    </source>
</evidence>
<accession>A0A371EMT5</accession>
<dbReference type="Pfam" id="PF13456">
    <property type="entry name" value="RVT_3"/>
    <property type="match status" value="1"/>
</dbReference>
<gene>
    <name evidence="2" type="ORF">CR513_53764</name>
</gene>
<dbReference type="EMBL" id="QJKJ01013023">
    <property type="protein sequence ID" value="RDX67372.1"/>
    <property type="molecule type" value="Genomic_DNA"/>
</dbReference>
<dbReference type="Proteomes" id="UP000257109">
    <property type="component" value="Unassembled WGS sequence"/>
</dbReference>
<feature type="non-terminal residue" evidence="2">
    <location>
        <position position="1"/>
    </location>
</feature>
<organism evidence="2 3">
    <name type="scientific">Mucuna pruriens</name>
    <name type="common">Velvet bean</name>
    <name type="synonym">Dolichos pruriens</name>
    <dbReference type="NCBI Taxonomy" id="157652"/>
    <lineage>
        <taxon>Eukaryota</taxon>
        <taxon>Viridiplantae</taxon>
        <taxon>Streptophyta</taxon>
        <taxon>Embryophyta</taxon>
        <taxon>Tracheophyta</taxon>
        <taxon>Spermatophyta</taxon>
        <taxon>Magnoliopsida</taxon>
        <taxon>eudicotyledons</taxon>
        <taxon>Gunneridae</taxon>
        <taxon>Pentapetalae</taxon>
        <taxon>rosids</taxon>
        <taxon>fabids</taxon>
        <taxon>Fabales</taxon>
        <taxon>Fabaceae</taxon>
        <taxon>Papilionoideae</taxon>
        <taxon>50 kb inversion clade</taxon>
        <taxon>NPAAA clade</taxon>
        <taxon>indigoferoid/millettioid clade</taxon>
        <taxon>Phaseoleae</taxon>
        <taxon>Mucuna</taxon>
    </lineage>
</organism>
<comment type="caution">
    <text evidence="2">The sequence shown here is derived from an EMBL/GenBank/DDBJ whole genome shotgun (WGS) entry which is preliminary data.</text>
</comment>
<reference evidence="2" key="1">
    <citation type="submission" date="2018-05" db="EMBL/GenBank/DDBJ databases">
        <title>Draft genome of Mucuna pruriens seed.</title>
        <authorList>
            <person name="Nnadi N.E."/>
            <person name="Vos R."/>
            <person name="Hasami M.H."/>
            <person name="Devisetty U.K."/>
            <person name="Aguiy J.C."/>
        </authorList>
    </citation>
    <scope>NUCLEOTIDE SEQUENCE [LARGE SCALE GENOMIC DNA]</scope>
    <source>
        <strain evidence="2">JCA_2017</strain>
    </source>
</reference>
<protein>
    <recommendedName>
        <fullName evidence="1">RNase H type-1 domain-containing protein</fullName>
    </recommendedName>
</protein>
<dbReference type="InterPro" id="IPR002156">
    <property type="entry name" value="RNaseH_domain"/>
</dbReference>
<sequence>MELLMDFELVSFQHVPREENQMADALATLVTMVQVNEGQELGIQVQRQRSLAYCHYVDTKEETPVTGP</sequence>
<dbReference type="GO" id="GO:0004523">
    <property type="term" value="F:RNA-DNA hybrid ribonuclease activity"/>
    <property type="evidence" value="ECO:0007669"/>
    <property type="project" value="InterPro"/>
</dbReference>